<accession>X1BU46</accession>
<dbReference type="AlphaFoldDB" id="X1BU46"/>
<comment type="caution">
    <text evidence="2">The sequence shown here is derived from an EMBL/GenBank/DDBJ whole genome shotgun (WGS) entry which is preliminary data.</text>
</comment>
<proteinExistence type="predicted"/>
<organism evidence="2">
    <name type="scientific">marine sediment metagenome</name>
    <dbReference type="NCBI Taxonomy" id="412755"/>
    <lineage>
        <taxon>unclassified sequences</taxon>
        <taxon>metagenomes</taxon>
        <taxon>ecological metagenomes</taxon>
    </lineage>
</organism>
<feature type="region of interest" description="Disordered" evidence="1">
    <location>
        <begin position="1"/>
        <end position="49"/>
    </location>
</feature>
<protein>
    <submittedName>
        <fullName evidence="2">Uncharacterized protein</fullName>
    </submittedName>
</protein>
<feature type="non-terminal residue" evidence="2">
    <location>
        <position position="1"/>
    </location>
</feature>
<evidence type="ECO:0000256" key="1">
    <source>
        <dbReference type="SAM" id="MobiDB-lite"/>
    </source>
</evidence>
<dbReference type="EMBL" id="BART01015897">
    <property type="protein sequence ID" value="GAG75666.1"/>
    <property type="molecule type" value="Genomic_DNA"/>
</dbReference>
<sequence>DQTTSQSSPVDEGLELDKYTNQSSYSDSDSEDTESRNDSADMTIRRAYS</sequence>
<evidence type="ECO:0000313" key="2">
    <source>
        <dbReference type="EMBL" id="GAG75666.1"/>
    </source>
</evidence>
<reference evidence="2" key="1">
    <citation type="journal article" date="2014" name="Front. Microbiol.">
        <title>High frequency of phylogenetically diverse reductive dehalogenase-homologous genes in deep subseafloor sedimentary metagenomes.</title>
        <authorList>
            <person name="Kawai M."/>
            <person name="Futagami T."/>
            <person name="Toyoda A."/>
            <person name="Takaki Y."/>
            <person name="Nishi S."/>
            <person name="Hori S."/>
            <person name="Arai W."/>
            <person name="Tsubouchi T."/>
            <person name="Morono Y."/>
            <person name="Uchiyama I."/>
            <person name="Ito T."/>
            <person name="Fujiyama A."/>
            <person name="Inagaki F."/>
            <person name="Takami H."/>
        </authorList>
    </citation>
    <scope>NUCLEOTIDE SEQUENCE</scope>
    <source>
        <strain evidence="2">Expedition CK06-06</strain>
    </source>
</reference>
<name>X1BU46_9ZZZZ</name>
<gene>
    <name evidence="2" type="ORF">S01H4_30744</name>
</gene>